<name>A0A0P1G5X5_THAGE</name>
<dbReference type="InterPro" id="IPR052701">
    <property type="entry name" value="GAG_Ulvan_Degrading_Sulfatases"/>
</dbReference>
<feature type="transmembrane region" description="Helical" evidence="1">
    <location>
        <begin position="90"/>
        <end position="111"/>
    </location>
</feature>
<feature type="transmembrane region" description="Helical" evidence="1">
    <location>
        <begin position="60"/>
        <end position="78"/>
    </location>
</feature>
<dbReference type="PANTHER" id="PTHR43751">
    <property type="entry name" value="SULFATASE"/>
    <property type="match status" value="1"/>
</dbReference>
<dbReference type="OrthoDB" id="9795675at2"/>
<dbReference type="EMBL" id="CYSA01000026">
    <property type="protein sequence ID" value="CUH67523.1"/>
    <property type="molecule type" value="Genomic_DNA"/>
</dbReference>
<dbReference type="Gene3D" id="3.30.1120.10">
    <property type="match status" value="1"/>
</dbReference>
<dbReference type="Proteomes" id="UP000051587">
    <property type="component" value="Unassembled WGS sequence"/>
</dbReference>
<dbReference type="InterPro" id="IPR000917">
    <property type="entry name" value="Sulfatase_N"/>
</dbReference>
<sequence>MNNTERGTPARPANQSQAHFILWTGAILGVFLAVVRGIALSDALTGGTIARSALLLMRGLGQDWLIVLVLTLVFTALVRTANGGVLGRVLTILFGVSATLVLLTGLANLVALRMLGAPLTMDWVAYSDLTHTDVALDYMRRVVSAKVVVVGVGSIVVLLGAAAVLARTHSGAVPKLMMGLMAFAVISGFAQRSSSSGVSVARLQNPIVAFATSVGRDSGIKGLDGPATDQAGLAMPFAPADPLPHPGKPAKPIRNAIIFAYESTPANQTKGWTGPHDVTPNLTAILDRALAFDRAYAHVPASNYFLVSAFAALIPELSPISMLSNWPDLDAIFVPEVMRANGLRTAFFNSSDNRFQDTEGLVTAAGFEQVGDYRDWDCETGVYEYASVTDKYLNTSSDLCTVSEIVKWIEQRPDDPFFVSFRTGMTHYPYFSGENPQEYVADKTYNDYLNALRVGDEAFGKLMAYLDQSGLADETLVVVLGDHGEAFGQHGTYVHAAGINEENVHIPMALINPQLFNGTRSDLIVGVADIGPTITDLLEFPTPSSWQGRSVFDADRKNGILFFSPWNGFLVGFREDDEKFIYNGNTGEMALYDLATDPGELNNLAATKPEQAAAARDKLGTAVAVHNQYIDWLLTRSGAAKLEQTDANEIEIVATGMRFKSAPEGWVMMDGEHVGGFKLTSAPSNADRAVTQAEIDAALTTFHMPVTTGPCPRNIELFFLNDEWAGEGQTGDTDLFIRSVKFAGTTYYFNRFTALNERTGGASGEYYRFWRNGGIRIDLDLDQTCLSNDLAQQ</sequence>
<dbReference type="Pfam" id="PF00884">
    <property type="entry name" value="Sulfatase"/>
    <property type="match status" value="1"/>
</dbReference>
<dbReference type="AlphaFoldDB" id="A0A0P1G5X5"/>
<feature type="transmembrane region" description="Helical" evidence="1">
    <location>
        <begin position="20"/>
        <end position="39"/>
    </location>
</feature>
<proteinExistence type="predicted"/>
<evidence type="ECO:0000313" key="3">
    <source>
        <dbReference type="EMBL" id="CUH67523.1"/>
    </source>
</evidence>
<evidence type="ECO:0000313" key="4">
    <source>
        <dbReference type="Proteomes" id="UP000051587"/>
    </source>
</evidence>
<keyword evidence="4" id="KW-1185">Reference proteome</keyword>
<feature type="transmembrane region" description="Helical" evidence="1">
    <location>
        <begin position="147"/>
        <end position="166"/>
    </location>
</feature>
<dbReference type="SUPFAM" id="SSF53649">
    <property type="entry name" value="Alkaline phosphatase-like"/>
    <property type="match status" value="1"/>
</dbReference>
<dbReference type="EC" id="3.1.6.1" evidence="3"/>
<protein>
    <submittedName>
        <fullName evidence="3">Arylsulfatase</fullName>
        <ecNumber evidence="3">3.1.6.1</ecNumber>
    </submittedName>
</protein>
<evidence type="ECO:0000256" key="1">
    <source>
        <dbReference type="SAM" id="Phobius"/>
    </source>
</evidence>
<dbReference type="PANTHER" id="PTHR43751:SF3">
    <property type="entry name" value="SULFATASE N-TERMINAL DOMAIN-CONTAINING PROTEIN"/>
    <property type="match status" value="1"/>
</dbReference>
<evidence type="ECO:0000259" key="2">
    <source>
        <dbReference type="Pfam" id="PF00884"/>
    </source>
</evidence>
<dbReference type="GO" id="GO:0004065">
    <property type="term" value="F:arylsulfatase activity"/>
    <property type="evidence" value="ECO:0007669"/>
    <property type="project" value="UniProtKB-EC"/>
</dbReference>
<dbReference type="STRING" id="53501.SAMN04488043_101202"/>
<accession>A0A0P1G5X5</accession>
<dbReference type="Gene3D" id="3.40.720.10">
    <property type="entry name" value="Alkaline Phosphatase, subunit A"/>
    <property type="match status" value="1"/>
</dbReference>
<organism evidence="3 4">
    <name type="scientific">Thalassovita gelatinovora</name>
    <name type="common">Thalassobius gelatinovorus</name>
    <dbReference type="NCBI Taxonomy" id="53501"/>
    <lineage>
        <taxon>Bacteria</taxon>
        <taxon>Pseudomonadati</taxon>
        <taxon>Pseudomonadota</taxon>
        <taxon>Alphaproteobacteria</taxon>
        <taxon>Rhodobacterales</taxon>
        <taxon>Roseobacteraceae</taxon>
        <taxon>Thalassovita</taxon>
    </lineage>
</organism>
<dbReference type="RefSeq" id="WP_058263750.1">
    <property type="nucleotide sequence ID" value="NZ_CP051181.1"/>
</dbReference>
<keyword evidence="1" id="KW-0812">Transmembrane</keyword>
<gene>
    <name evidence="3" type="ORF">TG4357_03058</name>
</gene>
<keyword evidence="1" id="KW-0472">Membrane</keyword>
<feature type="domain" description="Sulfatase N-terminal" evidence="2">
    <location>
        <begin position="255"/>
        <end position="538"/>
    </location>
</feature>
<keyword evidence="3" id="KW-0378">Hydrolase</keyword>
<dbReference type="InterPro" id="IPR017850">
    <property type="entry name" value="Alkaline_phosphatase_core_sf"/>
</dbReference>
<reference evidence="3 4" key="1">
    <citation type="submission" date="2015-09" db="EMBL/GenBank/DDBJ databases">
        <authorList>
            <consortium name="Swine Surveillance"/>
        </authorList>
    </citation>
    <scope>NUCLEOTIDE SEQUENCE [LARGE SCALE GENOMIC DNA]</scope>
    <source>
        <strain evidence="3 4">CECT 4357</strain>
    </source>
</reference>
<keyword evidence="1" id="KW-1133">Transmembrane helix</keyword>